<organism evidence="2 3">
    <name type="scientific">Microvirga tunisiensis</name>
    <dbReference type="NCBI Taxonomy" id="2108360"/>
    <lineage>
        <taxon>Bacteria</taxon>
        <taxon>Pseudomonadati</taxon>
        <taxon>Pseudomonadota</taxon>
        <taxon>Alphaproteobacteria</taxon>
        <taxon>Hyphomicrobiales</taxon>
        <taxon>Methylobacteriaceae</taxon>
        <taxon>Microvirga</taxon>
    </lineage>
</organism>
<dbReference type="Proteomes" id="UP000403266">
    <property type="component" value="Unassembled WGS sequence"/>
</dbReference>
<dbReference type="AlphaFoldDB" id="A0A5N7MW44"/>
<feature type="compositionally biased region" description="Polar residues" evidence="1">
    <location>
        <begin position="227"/>
        <end position="238"/>
    </location>
</feature>
<evidence type="ECO:0000256" key="1">
    <source>
        <dbReference type="SAM" id="MobiDB-lite"/>
    </source>
</evidence>
<dbReference type="EMBL" id="VOSK01000584">
    <property type="protein sequence ID" value="MPR31215.1"/>
    <property type="molecule type" value="Genomic_DNA"/>
</dbReference>
<evidence type="ECO:0000313" key="3">
    <source>
        <dbReference type="Proteomes" id="UP000403266"/>
    </source>
</evidence>
<accession>A0A5N7MW44</accession>
<gene>
    <name evidence="2" type="ORF">FS320_41625</name>
</gene>
<dbReference type="OrthoDB" id="8449396at2"/>
<sequence length="348" mass="38329">MADPINSFDLMEFEDSSFVLHFGGRSSQIRARTLGSTLQAFSDLLSAINAVIDPESEIELVVDAEGRGSYRLRLRATKNPTGKYFDKADKKSALINTVSGVAAGLVLLLFQPSGETTVINNVYHFPGAVIVQRDDMSITMPEATYKAVQAVETNTAVLKQVAKMMKALEADPNVTSFGLTGRLTDDFPAVEIPRTAFPTIRKQANSLAKPTIASTPRADTAKPIEQDLNNPLSVSEPRQSPLRLERRTVEPIAKLTVVDPHLNRPNAAWDLIFDGFRIEAPIQDREFLSRVANGAKAVRVGDQFEATLRIHQVRDPTTGDWINETFEVQKVTQPSQVTTAPESQNREN</sequence>
<keyword evidence="3" id="KW-1185">Reference proteome</keyword>
<evidence type="ECO:0000313" key="2">
    <source>
        <dbReference type="EMBL" id="MPR31215.1"/>
    </source>
</evidence>
<dbReference type="RefSeq" id="WP_152718416.1">
    <property type="nucleotide sequence ID" value="NZ_VOSJ01000624.1"/>
</dbReference>
<feature type="region of interest" description="Disordered" evidence="1">
    <location>
        <begin position="208"/>
        <end position="242"/>
    </location>
</feature>
<comment type="caution">
    <text evidence="2">The sequence shown here is derived from an EMBL/GenBank/DDBJ whole genome shotgun (WGS) entry which is preliminary data.</text>
</comment>
<name>A0A5N7MW44_9HYPH</name>
<proteinExistence type="predicted"/>
<reference evidence="2 3" key="1">
    <citation type="journal article" date="2019" name="Syst. Appl. Microbiol.">
        <title>Microvirga tunisiensis sp. nov., a root nodule symbiotic bacterium isolated from Lupinus micranthus and L. luteus grown in Northern Tunisia.</title>
        <authorList>
            <person name="Msaddak A."/>
            <person name="Rejili M."/>
            <person name="Duran D."/>
            <person name="Mars M."/>
            <person name="Palacios J.M."/>
            <person name="Ruiz-Argueso T."/>
            <person name="Rey L."/>
            <person name="Imperial J."/>
        </authorList>
    </citation>
    <scope>NUCLEOTIDE SEQUENCE [LARGE SCALE GENOMIC DNA]</scope>
    <source>
        <strain evidence="2 3">Lmie10</strain>
    </source>
</reference>
<protein>
    <submittedName>
        <fullName evidence="2">Uncharacterized protein</fullName>
    </submittedName>
</protein>